<organism evidence="3 4">
    <name type="scientific">Luteimonas vadosa</name>
    <dbReference type="NCBI Taxonomy" id="1165507"/>
    <lineage>
        <taxon>Bacteria</taxon>
        <taxon>Pseudomonadati</taxon>
        <taxon>Pseudomonadota</taxon>
        <taxon>Gammaproteobacteria</taxon>
        <taxon>Lysobacterales</taxon>
        <taxon>Lysobacteraceae</taxon>
        <taxon>Luteimonas</taxon>
    </lineage>
</organism>
<gene>
    <name evidence="3" type="ORF">GCM10023332_15900</name>
</gene>
<dbReference type="EMBL" id="BAABJY010000002">
    <property type="protein sequence ID" value="GAA4864590.1"/>
    <property type="molecule type" value="Genomic_DNA"/>
</dbReference>
<reference evidence="4" key="1">
    <citation type="journal article" date="2019" name="Int. J. Syst. Evol. Microbiol.">
        <title>The Global Catalogue of Microorganisms (GCM) 10K type strain sequencing project: providing services to taxonomists for standard genome sequencing and annotation.</title>
        <authorList>
            <consortium name="The Broad Institute Genomics Platform"/>
            <consortium name="The Broad Institute Genome Sequencing Center for Infectious Disease"/>
            <person name="Wu L."/>
            <person name="Ma J."/>
        </authorList>
    </citation>
    <scope>NUCLEOTIDE SEQUENCE [LARGE SCALE GENOMIC DNA]</scope>
    <source>
        <strain evidence="4">JCM 18392</strain>
    </source>
</reference>
<dbReference type="SMART" id="SM00226">
    <property type="entry name" value="LMWPc"/>
    <property type="match status" value="1"/>
</dbReference>
<dbReference type="Gene3D" id="3.40.50.2300">
    <property type="match status" value="1"/>
</dbReference>
<sequence length="167" mass="17957">MTQRRLNVLFLCTGNSARSILAEALLGKLGEGRFEAYSAGSQPSGQVQPMAADLARSLGYPVERLRSKSWDEFAGPGAPSMDIVITVCDNAAGEACPVWLGHPATAHWGVPDPAAVQGDEDTRRQAYLAAFATLRRRVELLLALPLEKLDRLAMQAKLGEIGEVVAR</sequence>
<evidence type="ECO:0000256" key="1">
    <source>
        <dbReference type="ARBA" id="ARBA00022849"/>
    </source>
</evidence>
<keyword evidence="4" id="KW-1185">Reference proteome</keyword>
<dbReference type="PANTHER" id="PTHR43428:SF1">
    <property type="entry name" value="ARSENATE REDUCTASE"/>
    <property type="match status" value="1"/>
</dbReference>
<dbReference type="Proteomes" id="UP001501323">
    <property type="component" value="Unassembled WGS sequence"/>
</dbReference>
<accession>A0ABP9E073</accession>
<evidence type="ECO:0000313" key="4">
    <source>
        <dbReference type="Proteomes" id="UP001501323"/>
    </source>
</evidence>
<dbReference type="Pfam" id="PF01451">
    <property type="entry name" value="LMWPc"/>
    <property type="match status" value="1"/>
</dbReference>
<dbReference type="CDD" id="cd16345">
    <property type="entry name" value="LMWP_ArsC"/>
    <property type="match status" value="1"/>
</dbReference>
<comment type="caution">
    <text evidence="3">The sequence shown here is derived from an EMBL/GenBank/DDBJ whole genome shotgun (WGS) entry which is preliminary data.</text>
</comment>
<feature type="domain" description="Phosphotyrosine protein phosphatase I" evidence="2">
    <location>
        <begin position="6"/>
        <end position="144"/>
    </location>
</feature>
<evidence type="ECO:0000259" key="2">
    <source>
        <dbReference type="SMART" id="SM00226"/>
    </source>
</evidence>
<dbReference type="InterPro" id="IPR036196">
    <property type="entry name" value="Ptyr_pPase_sf"/>
</dbReference>
<dbReference type="InterPro" id="IPR023485">
    <property type="entry name" value="Ptyr_pPase"/>
</dbReference>
<protein>
    <submittedName>
        <fullName evidence="3">Arsenate reductase ArsC</fullName>
    </submittedName>
</protein>
<keyword evidence="1" id="KW-0059">Arsenical resistance</keyword>
<evidence type="ECO:0000313" key="3">
    <source>
        <dbReference type="EMBL" id="GAA4864590.1"/>
    </source>
</evidence>
<dbReference type="RefSeq" id="WP_345294970.1">
    <property type="nucleotide sequence ID" value="NZ_BAABJY010000002.1"/>
</dbReference>
<dbReference type="PANTHER" id="PTHR43428">
    <property type="entry name" value="ARSENATE REDUCTASE"/>
    <property type="match status" value="1"/>
</dbReference>
<dbReference type="SUPFAM" id="SSF52788">
    <property type="entry name" value="Phosphotyrosine protein phosphatases I"/>
    <property type="match status" value="1"/>
</dbReference>
<name>A0ABP9E073_9GAMM</name>
<proteinExistence type="predicted"/>